<keyword evidence="1" id="KW-0175">Coiled coil</keyword>
<dbReference type="AlphaFoldDB" id="A0A1I0ZUH9"/>
<dbReference type="Proteomes" id="UP000243799">
    <property type="component" value="Unassembled WGS sequence"/>
</dbReference>
<evidence type="ECO:0000256" key="1">
    <source>
        <dbReference type="SAM" id="Coils"/>
    </source>
</evidence>
<proteinExistence type="predicted"/>
<evidence type="ECO:0000313" key="3">
    <source>
        <dbReference type="Proteomes" id="UP000243799"/>
    </source>
</evidence>
<protein>
    <recommendedName>
        <fullName evidence="4">AAA domain-containing protein</fullName>
    </recommendedName>
</protein>
<name>A0A1I0ZUH9_9PSEU</name>
<feature type="coiled-coil region" evidence="1">
    <location>
        <begin position="317"/>
        <end position="372"/>
    </location>
</feature>
<evidence type="ECO:0008006" key="4">
    <source>
        <dbReference type="Google" id="ProtNLM"/>
    </source>
</evidence>
<dbReference type="EMBL" id="FOKG01000007">
    <property type="protein sequence ID" value="SFB29197.1"/>
    <property type="molecule type" value="Genomic_DNA"/>
</dbReference>
<accession>A0A1I0ZUH9</accession>
<dbReference type="STRING" id="490629.SAMN05216266_107298"/>
<sequence>MKLRFRHLRLRAETQKGRFGADIPLSDGLMVLRADNSRGKSTSMQSFLFALGLERMITARPSNAVTSAMRDRLIFDSDTKGETPVLSSWVSLEIEGASGDIATLTRWVKHEDIDSGLVRVTSGPALTDPGDYEVQDYYVGRSGAVANPRGFHRWLSSFMGWQLPELPASDGRSVPLYMEQVFPLIFVEQRRGWGGIQAQMPYFSGVSDVKRRAIEFLMKLDVGRIESERLRLRAADKRVQEKWRDLVKTFNDSIAGHGLLAVRLPTNLTISWPPTEMPFVAESREDTWVPLDNVIRELHREIEIIEDVPVSEVGESAGELEQQLAEAGERSDLLRQDIALLRDEVLQDNSELRQVQSRLEALQEDLREHQDILTLERLGSESISRIHGDCPVCHQNIPTSLLATVSNVQTLSTEETVNYIRQQLDLFTTMERDTQLTVSAKRERLASLRRQSAELHSRIRSIRSTLTSPDNTPSEEDIAYKVRLRDRVNDLGSITERFLQLLGELDRVAESGREIRSALAGLPKDKISENDKRKLKYLEGSFISQLREYDFGSFSDERLGISTIDFLPRRDDFDLQADISASDSIRVVWAYLLGLLETSENFDTNHPRLLIFDEPRQQSAKEMSFAALLKRASADSDNRQIIFATSEDLSSLQRMLQGVEHTLHPIEGYVLKAVQE</sequence>
<keyword evidence="3" id="KW-1185">Reference proteome</keyword>
<reference evidence="3" key="1">
    <citation type="submission" date="2016-10" db="EMBL/GenBank/DDBJ databases">
        <authorList>
            <person name="Varghese N."/>
            <person name="Submissions S."/>
        </authorList>
    </citation>
    <scope>NUCLEOTIDE SEQUENCE [LARGE SCALE GENOMIC DNA]</scope>
    <source>
        <strain evidence="3">CGMCC 4.3568</strain>
    </source>
</reference>
<gene>
    <name evidence="2" type="ORF">SAMN05216266_107298</name>
</gene>
<evidence type="ECO:0000313" key="2">
    <source>
        <dbReference type="EMBL" id="SFB29197.1"/>
    </source>
</evidence>
<organism evidence="2 3">
    <name type="scientific">Amycolatopsis marina</name>
    <dbReference type="NCBI Taxonomy" id="490629"/>
    <lineage>
        <taxon>Bacteria</taxon>
        <taxon>Bacillati</taxon>
        <taxon>Actinomycetota</taxon>
        <taxon>Actinomycetes</taxon>
        <taxon>Pseudonocardiales</taxon>
        <taxon>Pseudonocardiaceae</taxon>
        <taxon>Amycolatopsis</taxon>
    </lineage>
</organism>